<gene>
    <name evidence="3" type="ORF">DWX94_07920</name>
</gene>
<sequence>MPNIVWKDRKRTLFGLPWSFTKYSLSDDRLFISTGFLSTKEDEVRLYRIMDISLNRTLGQRIFGLGTIKCCSADKTLGDFEIKNIKKSKDVKELLSEMVENERNRKKVTSREFIDHEDSEFDDGHDDM</sequence>
<evidence type="ECO:0000313" key="3">
    <source>
        <dbReference type="EMBL" id="RGS41725.1"/>
    </source>
</evidence>
<comment type="caution">
    <text evidence="3">The sequence shown here is derived from an EMBL/GenBank/DDBJ whole genome shotgun (WGS) entry which is preliminary data.</text>
</comment>
<name>A0A3R5WRG8_9FIRM</name>
<accession>A0A3R5WRG8</accession>
<dbReference type="PANTHER" id="PTHR37938">
    <property type="entry name" value="BLL0215 PROTEIN"/>
    <property type="match status" value="1"/>
</dbReference>
<dbReference type="OrthoDB" id="9790842at2"/>
<dbReference type="PANTHER" id="PTHR37938:SF1">
    <property type="entry name" value="BLL0215 PROTEIN"/>
    <property type="match status" value="1"/>
</dbReference>
<organism evidence="3 4">
    <name type="scientific">Coprococcus eutactus</name>
    <dbReference type="NCBI Taxonomy" id="33043"/>
    <lineage>
        <taxon>Bacteria</taxon>
        <taxon>Bacillati</taxon>
        <taxon>Bacillota</taxon>
        <taxon>Clostridia</taxon>
        <taxon>Lachnospirales</taxon>
        <taxon>Lachnospiraceae</taxon>
        <taxon>Coprococcus</taxon>
    </lineage>
</organism>
<dbReference type="Proteomes" id="UP000283295">
    <property type="component" value="Unassembled WGS sequence"/>
</dbReference>
<dbReference type="AlphaFoldDB" id="A0A3R5WRG8"/>
<dbReference type="EMBL" id="QRVK01000017">
    <property type="protein sequence ID" value="RGS41725.1"/>
    <property type="molecule type" value="Genomic_DNA"/>
</dbReference>
<reference evidence="3 4" key="1">
    <citation type="submission" date="2018-08" db="EMBL/GenBank/DDBJ databases">
        <title>A genome reference for cultivated species of the human gut microbiota.</title>
        <authorList>
            <person name="Zou Y."/>
            <person name="Xue W."/>
            <person name="Luo G."/>
        </authorList>
    </citation>
    <scope>NUCLEOTIDE SEQUENCE [LARGE SCALE GENOMIC DNA]</scope>
    <source>
        <strain evidence="3 4">AF22-21</strain>
    </source>
</reference>
<evidence type="ECO:0000256" key="1">
    <source>
        <dbReference type="SAM" id="MobiDB-lite"/>
    </source>
</evidence>
<dbReference type="Pfam" id="PF03703">
    <property type="entry name" value="bPH_2"/>
    <property type="match status" value="1"/>
</dbReference>
<dbReference type="InterPro" id="IPR005182">
    <property type="entry name" value="YdbS-like_PH"/>
</dbReference>
<feature type="domain" description="YdbS-like PH" evidence="2">
    <location>
        <begin position="18"/>
        <end position="93"/>
    </location>
</feature>
<evidence type="ECO:0000259" key="2">
    <source>
        <dbReference type="Pfam" id="PF03703"/>
    </source>
</evidence>
<feature type="region of interest" description="Disordered" evidence="1">
    <location>
        <begin position="103"/>
        <end position="128"/>
    </location>
</feature>
<proteinExistence type="predicted"/>
<evidence type="ECO:0000313" key="4">
    <source>
        <dbReference type="Proteomes" id="UP000283295"/>
    </source>
</evidence>
<feature type="compositionally biased region" description="Basic and acidic residues" evidence="1">
    <location>
        <begin position="103"/>
        <end position="116"/>
    </location>
</feature>
<feature type="compositionally biased region" description="Acidic residues" evidence="1">
    <location>
        <begin position="117"/>
        <end position="128"/>
    </location>
</feature>
<protein>
    <submittedName>
        <fullName evidence="3">PH domain-containing protein</fullName>
    </submittedName>
</protein>